<dbReference type="EMBL" id="AMQM01004085">
    <property type="status" value="NOT_ANNOTATED_CDS"/>
    <property type="molecule type" value="Genomic_DNA"/>
</dbReference>
<evidence type="ECO:0000313" key="15">
    <source>
        <dbReference type="EnsemblMetazoa" id="HelroP148068"/>
    </source>
</evidence>
<keyword evidence="5 12" id="KW-0863">Zinc-finger</keyword>
<keyword evidence="9" id="KW-0804">Transcription</keyword>
<evidence type="ECO:0000256" key="1">
    <source>
        <dbReference type="ARBA" id="ARBA00004123"/>
    </source>
</evidence>
<dbReference type="KEGG" id="hro:HELRODRAFT_148068"/>
<dbReference type="EMBL" id="KB096411">
    <property type="protein sequence ID" value="ESO05132.1"/>
    <property type="molecule type" value="Genomic_DNA"/>
</dbReference>
<evidence type="ECO:0000313" key="16">
    <source>
        <dbReference type="Proteomes" id="UP000015101"/>
    </source>
</evidence>
<evidence type="ECO:0000259" key="13">
    <source>
        <dbReference type="PROSITE" id="PS50134"/>
    </source>
</evidence>
<dbReference type="EC" id="2.3.1.48" evidence="2"/>
<dbReference type="STRING" id="6412.T1EK44"/>
<dbReference type="SUPFAM" id="SSF57933">
    <property type="entry name" value="TAZ domain"/>
    <property type="match status" value="1"/>
</dbReference>
<dbReference type="PANTHER" id="PTHR13808">
    <property type="entry name" value="CBP/P300-RELATED"/>
    <property type="match status" value="1"/>
</dbReference>
<evidence type="ECO:0000256" key="6">
    <source>
        <dbReference type="ARBA" id="ARBA00022833"/>
    </source>
</evidence>
<evidence type="ECO:0000256" key="9">
    <source>
        <dbReference type="ARBA" id="ARBA00023163"/>
    </source>
</evidence>
<evidence type="ECO:0000256" key="4">
    <source>
        <dbReference type="ARBA" id="ARBA00022723"/>
    </source>
</evidence>
<dbReference type="InterPro" id="IPR013178">
    <property type="entry name" value="Histone_AcTrfase_Rtt109/CBP"/>
</dbReference>
<dbReference type="PROSITE" id="PS50134">
    <property type="entry name" value="ZF_TAZ"/>
    <property type="match status" value="1"/>
</dbReference>
<proteinExistence type="predicted"/>
<dbReference type="GO" id="GO:0005634">
    <property type="term" value="C:nucleus"/>
    <property type="evidence" value="ECO:0007669"/>
    <property type="project" value="UniProtKB-SubCell"/>
</dbReference>
<reference evidence="16" key="1">
    <citation type="submission" date="2012-12" db="EMBL/GenBank/DDBJ databases">
        <authorList>
            <person name="Hellsten U."/>
            <person name="Grimwood J."/>
            <person name="Chapman J.A."/>
            <person name="Shapiro H."/>
            <person name="Aerts A."/>
            <person name="Otillar R.P."/>
            <person name="Terry A.Y."/>
            <person name="Boore J.L."/>
            <person name="Simakov O."/>
            <person name="Marletaz F."/>
            <person name="Cho S.-J."/>
            <person name="Edsinger-Gonzales E."/>
            <person name="Havlak P."/>
            <person name="Kuo D.-H."/>
            <person name="Larsson T."/>
            <person name="Lv J."/>
            <person name="Arendt D."/>
            <person name="Savage R."/>
            <person name="Osoegawa K."/>
            <person name="de Jong P."/>
            <person name="Lindberg D.R."/>
            <person name="Seaver E.C."/>
            <person name="Weisblat D.A."/>
            <person name="Putnam N.H."/>
            <person name="Grigoriev I.V."/>
            <person name="Rokhsar D.S."/>
        </authorList>
    </citation>
    <scope>NUCLEOTIDE SEQUENCE</scope>
</reference>
<keyword evidence="8" id="KW-0805">Transcription regulation</keyword>
<evidence type="ECO:0000256" key="2">
    <source>
        <dbReference type="ARBA" id="ARBA00013184"/>
    </source>
</evidence>
<dbReference type="GO" id="GO:0004402">
    <property type="term" value="F:histone acetyltransferase activity"/>
    <property type="evidence" value="ECO:0007669"/>
    <property type="project" value="InterPro"/>
</dbReference>
<organism evidence="15 16">
    <name type="scientific">Helobdella robusta</name>
    <name type="common">Californian leech</name>
    <dbReference type="NCBI Taxonomy" id="6412"/>
    <lineage>
        <taxon>Eukaryota</taxon>
        <taxon>Metazoa</taxon>
        <taxon>Spiralia</taxon>
        <taxon>Lophotrochozoa</taxon>
        <taxon>Annelida</taxon>
        <taxon>Clitellata</taxon>
        <taxon>Hirudinea</taxon>
        <taxon>Rhynchobdellida</taxon>
        <taxon>Glossiphoniidae</taxon>
        <taxon>Helobdella</taxon>
    </lineage>
</organism>
<accession>T1EK44</accession>
<dbReference type="CTD" id="20196944"/>
<keyword evidence="4 12" id="KW-0479">Metal-binding</keyword>
<protein>
    <recommendedName>
        <fullName evidence="2">histone acetyltransferase</fullName>
        <ecNumber evidence="2">2.3.1.48</ecNumber>
    </recommendedName>
</protein>
<dbReference type="OrthoDB" id="62401at2759"/>
<dbReference type="Gene3D" id="1.20.1020.10">
    <property type="entry name" value="TAZ domain"/>
    <property type="match status" value="1"/>
</dbReference>
<dbReference type="HOGENOM" id="CLU_193405_0_0_1"/>
<keyword evidence="7" id="KW-0156">Chromatin regulator</keyword>
<evidence type="ECO:0000256" key="8">
    <source>
        <dbReference type="ARBA" id="ARBA00023015"/>
    </source>
</evidence>
<reference evidence="15" key="3">
    <citation type="submission" date="2015-06" db="UniProtKB">
        <authorList>
            <consortium name="EnsemblMetazoa"/>
        </authorList>
    </citation>
    <scope>IDENTIFICATION</scope>
</reference>
<dbReference type="InterPro" id="IPR035898">
    <property type="entry name" value="TAZ_dom_sf"/>
</dbReference>
<dbReference type="Proteomes" id="UP000015101">
    <property type="component" value="Unassembled WGS sequence"/>
</dbReference>
<dbReference type="RefSeq" id="XP_009017065.1">
    <property type="nucleotide sequence ID" value="XM_009018817.1"/>
</dbReference>
<evidence type="ECO:0000256" key="5">
    <source>
        <dbReference type="ARBA" id="ARBA00022771"/>
    </source>
</evidence>
<name>T1EK44_HELRO</name>
<dbReference type="GeneID" id="20196944"/>
<dbReference type="AlphaFoldDB" id="T1EK44"/>
<dbReference type="InParanoid" id="T1EK44"/>
<feature type="domain" description="TAZ-type" evidence="13">
    <location>
        <begin position="1"/>
        <end position="90"/>
    </location>
</feature>
<sequence>RQTWLQKYEQALVHAASCRDGNCRIKSCILMKQFIQHLQDIIKLKNKPTHKNNNHSKNCGTCSQMARLCLYHAKMCKERNKCPVPSCNNVRKK</sequence>
<gene>
    <name evidence="15" type="primary">20196944</name>
    <name evidence="14" type="ORF">HELRODRAFT_148068</name>
</gene>
<evidence type="ECO:0000256" key="12">
    <source>
        <dbReference type="PROSITE-ProRule" id="PRU00203"/>
    </source>
</evidence>
<keyword evidence="10" id="KW-0539">Nucleus</keyword>
<dbReference type="PANTHER" id="PTHR13808:SF1">
    <property type="entry name" value="HISTONE ACETYLTRANSFERASE"/>
    <property type="match status" value="1"/>
</dbReference>
<dbReference type="SMART" id="SM00551">
    <property type="entry name" value="ZnF_TAZ"/>
    <property type="match status" value="1"/>
</dbReference>
<keyword evidence="3" id="KW-0808">Transferase</keyword>
<dbReference type="GO" id="GO:0006355">
    <property type="term" value="P:regulation of DNA-templated transcription"/>
    <property type="evidence" value="ECO:0007669"/>
    <property type="project" value="InterPro"/>
</dbReference>
<evidence type="ECO:0000313" key="14">
    <source>
        <dbReference type="EMBL" id="ESO05132.1"/>
    </source>
</evidence>
<evidence type="ECO:0000256" key="10">
    <source>
        <dbReference type="ARBA" id="ARBA00023242"/>
    </source>
</evidence>
<evidence type="ECO:0000256" key="7">
    <source>
        <dbReference type="ARBA" id="ARBA00022853"/>
    </source>
</evidence>
<comment type="subcellular location">
    <subcellularLocation>
        <location evidence="1">Nucleus</location>
    </subcellularLocation>
</comment>
<reference evidence="14 16" key="2">
    <citation type="journal article" date="2013" name="Nature">
        <title>Insights into bilaterian evolution from three spiralian genomes.</title>
        <authorList>
            <person name="Simakov O."/>
            <person name="Marletaz F."/>
            <person name="Cho S.J."/>
            <person name="Edsinger-Gonzales E."/>
            <person name="Havlak P."/>
            <person name="Hellsten U."/>
            <person name="Kuo D.H."/>
            <person name="Larsson T."/>
            <person name="Lv J."/>
            <person name="Arendt D."/>
            <person name="Savage R."/>
            <person name="Osoegawa K."/>
            <person name="de Jong P."/>
            <person name="Grimwood J."/>
            <person name="Chapman J.A."/>
            <person name="Shapiro H."/>
            <person name="Aerts A."/>
            <person name="Otillar R.P."/>
            <person name="Terry A.Y."/>
            <person name="Boore J.L."/>
            <person name="Grigoriev I.V."/>
            <person name="Lindberg D.R."/>
            <person name="Seaver E.C."/>
            <person name="Weisblat D.A."/>
            <person name="Putnam N.H."/>
            <person name="Rokhsar D.S."/>
        </authorList>
    </citation>
    <scope>NUCLEOTIDE SEQUENCE</scope>
</reference>
<dbReference type="Pfam" id="PF02135">
    <property type="entry name" value="zf-TAZ"/>
    <property type="match status" value="1"/>
</dbReference>
<comment type="catalytic activity">
    <reaction evidence="11">
        <text>L-lysyl-[protein] + acetyl-CoA = N(6)-acetyl-L-lysyl-[protein] + CoA + H(+)</text>
        <dbReference type="Rhea" id="RHEA:45948"/>
        <dbReference type="Rhea" id="RHEA-COMP:9752"/>
        <dbReference type="Rhea" id="RHEA-COMP:10731"/>
        <dbReference type="ChEBI" id="CHEBI:15378"/>
        <dbReference type="ChEBI" id="CHEBI:29969"/>
        <dbReference type="ChEBI" id="CHEBI:57287"/>
        <dbReference type="ChEBI" id="CHEBI:57288"/>
        <dbReference type="ChEBI" id="CHEBI:61930"/>
        <dbReference type="EC" id="2.3.1.48"/>
    </reaction>
</comment>
<dbReference type="InterPro" id="IPR000197">
    <property type="entry name" value="Znf_TAZ"/>
</dbReference>
<feature type="zinc finger region" description="TAZ-type" evidence="12">
    <location>
        <begin position="1"/>
        <end position="90"/>
    </location>
</feature>
<dbReference type="eggNOG" id="KOG1778">
    <property type="taxonomic scope" value="Eukaryota"/>
</dbReference>
<dbReference type="EnsemblMetazoa" id="HelroT148068">
    <property type="protein sequence ID" value="HelroP148068"/>
    <property type="gene ID" value="HelroG148068"/>
</dbReference>
<keyword evidence="6 12" id="KW-0862">Zinc</keyword>
<evidence type="ECO:0000256" key="11">
    <source>
        <dbReference type="ARBA" id="ARBA00048017"/>
    </source>
</evidence>
<keyword evidence="16" id="KW-1185">Reference proteome</keyword>
<evidence type="ECO:0000256" key="3">
    <source>
        <dbReference type="ARBA" id="ARBA00022679"/>
    </source>
</evidence>
<dbReference type="GO" id="GO:0008270">
    <property type="term" value="F:zinc ion binding"/>
    <property type="evidence" value="ECO:0007669"/>
    <property type="project" value="UniProtKB-KW"/>
</dbReference>